<dbReference type="CDD" id="cd05233">
    <property type="entry name" value="SDR_c"/>
    <property type="match status" value="1"/>
</dbReference>
<reference evidence="3 4" key="1">
    <citation type="submission" date="2006-03" db="EMBL/GenBank/DDBJ databases">
        <title>Complete sequence of Rhodopseudomonas palustris BisB5.</title>
        <authorList>
            <consortium name="US DOE Joint Genome Institute"/>
            <person name="Copeland A."/>
            <person name="Lucas S."/>
            <person name="Lapidus A."/>
            <person name="Barry K."/>
            <person name="Detter J.C."/>
            <person name="Glavina del Rio T."/>
            <person name="Hammon N."/>
            <person name="Israni S."/>
            <person name="Dalin E."/>
            <person name="Tice H."/>
            <person name="Pitluck S."/>
            <person name="Chain P."/>
            <person name="Malfatti S."/>
            <person name="Shin M."/>
            <person name="Vergez L."/>
            <person name="Schmutz J."/>
            <person name="Larimer F."/>
            <person name="Land M."/>
            <person name="Hauser L."/>
            <person name="Pelletier D.A."/>
            <person name="Kyrpides N."/>
            <person name="Lykidis A."/>
            <person name="Oda Y."/>
            <person name="Harwood C.S."/>
            <person name="Richardson P."/>
        </authorList>
    </citation>
    <scope>NUCLEOTIDE SEQUENCE [LARGE SCALE GENOMIC DNA]</scope>
    <source>
        <strain evidence="3 4">BisB5</strain>
    </source>
</reference>
<dbReference type="InterPro" id="IPR036291">
    <property type="entry name" value="NAD(P)-bd_dom_sf"/>
</dbReference>
<dbReference type="KEGG" id="rpd:RPD_1060"/>
<dbReference type="SUPFAM" id="SSF51735">
    <property type="entry name" value="NAD(P)-binding Rossmann-fold domains"/>
    <property type="match status" value="1"/>
</dbReference>
<dbReference type="HOGENOM" id="CLU_010194_1_2_5"/>
<evidence type="ECO:0000256" key="2">
    <source>
        <dbReference type="SAM" id="MobiDB-lite"/>
    </source>
</evidence>
<dbReference type="Gene3D" id="3.40.50.720">
    <property type="entry name" value="NAD(P)-binding Rossmann-like Domain"/>
    <property type="match status" value="1"/>
</dbReference>
<dbReference type="InterPro" id="IPR002347">
    <property type="entry name" value="SDR_fam"/>
</dbReference>
<evidence type="ECO:0000313" key="4">
    <source>
        <dbReference type="Proteomes" id="UP000001818"/>
    </source>
</evidence>
<dbReference type="AlphaFoldDB" id="Q13C91"/>
<sequence length="312" mass="32888">MKQAMEIAVHSEPLQAERPGHPGSHGPGSHGPGNDGPGNDGPGSHEPGMPASGGACPFHNDQREARSGKQKTLVLTGASRGIGHATGKLFSDAGWRIITCSRQPFADDRCPWSTGVENHVAVELADHRALPRAIDELKEKLAGGPLSALINNAAISPKSQEGERLTSLNTPVGTWMSVFHVNLLAPVMLAQGLFDELRAGSGSIVNVTSIVGSRVHPFAGSAYATSKAALTCLTREMAHDYAPYGIRVNAIAPGEIKTDILSPETEAMLAPTIPMRRIGTPEEVAKVMFFLCSDAASYVTGEEIHINGGQRV</sequence>
<dbReference type="Pfam" id="PF13561">
    <property type="entry name" value="adh_short_C2"/>
    <property type="match status" value="1"/>
</dbReference>
<feature type="region of interest" description="Disordered" evidence="2">
    <location>
        <begin position="13"/>
        <end position="70"/>
    </location>
</feature>
<evidence type="ECO:0000256" key="1">
    <source>
        <dbReference type="ARBA" id="ARBA00006484"/>
    </source>
</evidence>
<dbReference type="PRINTS" id="PR00080">
    <property type="entry name" value="SDRFAMILY"/>
</dbReference>
<dbReference type="GO" id="GO:0016616">
    <property type="term" value="F:oxidoreductase activity, acting on the CH-OH group of donors, NAD or NADP as acceptor"/>
    <property type="evidence" value="ECO:0007669"/>
    <property type="project" value="TreeGrafter"/>
</dbReference>
<dbReference type="InterPro" id="IPR020904">
    <property type="entry name" value="Sc_DH/Rdtase_CS"/>
</dbReference>
<accession>Q13C91</accession>
<feature type="compositionally biased region" description="Gly residues" evidence="2">
    <location>
        <begin position="23"/>
        <end position="41"/>
    </location>
</feature>
<proteinExistence type="inferred from homology"/>
<evidence type="ECO:0000313" key="3">
    <source>
        <dbReference type="EMBL" id="ABE38298.1"/>
    </source>
</evidence>
<name>Q13C91_RHOPS</name>
<comment type="similarity">
    <text evidence="1">Belongs to the short-chain dehydrogenases/reductases (SDR) family.</text>
</comment>
<dbReference type="Proteomes" id="UP000001818">
    <property type="component" value="Chromosome"/>
</dbReference>
<dbReference type="PRINTS" id="PR00081">
    <property type="entry name" value="GDHRDH"/>
</dbReference>
<gene>
    <name evidence="3" type="ordered locus">RPD_1060</name>
</gene>
<dbReference type="STRING" id="316057.RPD_1060"/>
<dbReference type="PROSITE" id="PS00061">
    <property type="entry name" value="ADH_SHORT"/>
    <property type="match status" value="1"/>
</dbReference>
<organism evidence="3 4">
    <name type="scientific">Rhodopseudomonas palustris (strain BisB5)</name>
    <dbReference type="NCBI Taxonomy" id="316057"/>
    <lineage>
        <taxon>Bacteria</taxon>
        <taxon>Pseudomonadati</taxon>
        <taxon>Pseudomonadota</taxon>
        <taxon>Alphaproteobacteria</taxon>
        <taxon>Hyphomicrobiales</taxon>
        <taxon>Nitrobacteraceae</taxon>
        <taxon>Rhodopseudomonas</taxon>
    </lineage>
</organism>
<dbReference type="FunFam" id="3.40.50.720:FF:000084">
    <property type="entry name" value="Short-chain dehydrogenase reductase"/>
    <property type="match status" value="1"/>
</dbReference>
<dbReference type="PANTHER" id="PTHR42760:SF106">
    <property type="entry name" value="PROTEIN FIXR"/>
    <property type="match status" value="1"/>
</dbReference>
<protein>
    <submittedName>
        <fullName evidence="3">Short-chain dehydrogenase/reductase SDR</fullName>
    </submittedName>
</protein>
<dbReference type="EMBL" id="CP000283">
    <property type="protein sequence ID" value="ABE38298.1"/>
    <property type="molecule type" value="Genomic_DNA"/>
</dbReference>
<dbReference type="eggNOG" id="COG1028">
    <property type="taxonomic scope" value="Bacteria"/>
</dbReference>
<dbReference type="PANTHER" id="PTHR42760">
    <property type="entry name" value="SHORT-CHAIN DEHYDROGENASES/REDUCTASES FAMILY MEMBER"/>
    <property type="match status" value="1"/>
</dbReference>